<evidence type="ECO:0000256" key="8">
    <source>
        <dbReference type="ARBA" id="ARBA00023027"/>
    </source>
</evidence>
<keyword evidence="10 15" id="KW-0627">Porphyrin biosynthesis</keyword>
<dbReference type="InterPro" id="IPR014776">
    <property type="entry name" value="4pyrrole_Mease_sub2"/>
</dbReference>
<dbReference type="SUPFAM" id="SSF53790">
    <property type="entry name" value="Tetrapyrrole methylase"/>
    <property type="match status" value="1"/>
</dbReference>
<dbReference type="EC" id="1.3.1.76" evidence="15"/>
<evidence type="ECO:0000256" key="15">
    <source>
        <dbReference type="HAMAP-Rule" id="MF_01646"/>
    </source>
</evidence>
<dbReference type="PROSITE" id="PS00840">
    <property type="entry name" value="SUMT_2"/>
    <property type="match status" value="1"/>
</dbReference>
<feature type="binding site" evidence="15">
    <location>
        <position position="412"/>
    </location>
    <ligand>
        <name>S-adenosyl-L-methionine</name>
        <dbReference type="ChEBI" id="CHEBI:59789"/>
    </ligand>
</feature>
<dbReference type="Pfam" id="PF13241">
    <property type="entry name" value="NAD_binding_7"/>
    <property type="match status" value="1"/>
</dbReference>
<feature type="region of interest" description="Uroporphyrinogen-III C-methyltransferase" evidence="15">
    <location>
        <begin position="216"/>
        <end position="465"/>
    </location>
</feature>
<dbReference type="Gene3D" id="3.30.950.10">
    <property type="entry name" value="Methyltransferase, Cobalt-precorrin-4 Transmethylase, Domain 2"/>
    <property type="match status" value="1"/>
</dbReference>
<comment type="similarity">
    <text evidence="15">In the N-terminal section; belongs to the precorrin-2 dehydrogenase / sirohydrochlorin ferrochelatase family.</text>
</comment>
<evidence type="ECO:0000256" key="4">
    <source>
        <dbReference type="ARBA" id="ARBA00022603"/>
    </source>
</evidence>
<evidence type="ECO:0000256" key="12">
    <source>
        <dbReference type="ARBA" id="ARBA00025705"/>
    </source>
</evidence>
<dbReference type="SUPFAM" id="SSF75615">
    <property type="entry name" value="Siroheme synthase middle domains-like"/>
    <property type="match status" value="1"/>
</dbReference>
<evidence type="ECO:0000256" key="11">
    <source>
        <dbReference type="ARBA" id="ARBA00023268"/>
    </source>
</evidence>
<comment type="pathway">
    <text evidence="12 15">Porphyrin-containing compound metabolism; siroheme biosynthesis; precorrin-2 from uroporphyrinogen III: step 1/1.</text>
</comment>
<feature type="binding site" evidence="15">
    <location>
        <begin position="301"/>
        <end position="303"/>
    </location>
    <ligand>
        <name>S-adenosyl-L-methionine</name>
        <dbReference type="ChEBI" id="CHEBI:59789"/>
    </ligand>
</feature>
<evidence type="ECO:0000259" key="18">
    <source>
        <dbReference type="Pfam" id="PF00590"/>
    </source>
</evidence>
<dbReference type="HOGENOM" id="CLU_011276_2_2_6"/>
<organism evidence="20 21">
    <name type="scientific">Luminiphilus syltensis NOR5-1B</name>
    <dbReference type="NCBI Taxonomy" id="565045"/>
    <lineage>
        <taxon>Bacteria</taxon>
        <taxon>Pseudomonadati</taxon>
        <taxon>Pseudomonadota</taxon>
        <taxon>Gammaproteobacteria</taxon>
        <taxon>Cellvibrionales</taxon>
        <taxon>Halieaceae</taxon>
        <taxon>Luminiphilus</taxon>
    </lineage>
</organism>
<evidence type="ECO:0000313" key="21">
    <source>
        <dbReference type="Proteomes" id="UP000004699"/>
    </source>
</evidence>
<reference evidence="21" key="1">
    <citation type="journal article" date="2013" name="BMC Microbiol.">
        <title>Taxonomy and evolution of bacteriochlorophyll a-containing members of the OM60/NOR5 clade of marine gammaproteobacteria: description of Luminiphilus syltensis gen. nov., sp. nov., reclassification of Haliea rubra as Pseudohaliea rubra gen. nov., comb. nov., and emendation of Chromatocurvus halotolerans.</title>
        <authorList>
            <person name="Spring S."/>
            <person name="Riedel T."/>
            <person name="Sproer C."/>
            <person name="Yan S."/>
            <person name="Harder J."/>
            <person name="Fuchs B.M."/>
        </authorList>
    </citation>
    <scope>NUCLEOTIDE SEQUENCE [LARGE SCALE GENOMIC DNA]</scope>
    <source>
        <strain evidence="21">NOR51-B</strain>
    </source>
</reference>
<dbReference type="Gene3D" id="3.40.50.720">
    <property type="entry name" value="NAD(P)-binding Rossmann-like Domain"/>
    <property type="match status" value="1"/>
</dbReference>
<keyword evidence="8 15" id="KW-0520">NAD</keyword>
<comment type="function">
    <text evidence="15">Multifunctional enzyme that catalyzes the SAM-dependent methylations of uroporphyrinogen III at position C-2 and C-7 to form precorrin-2 via precorrin-1. Then it catalyzes the NAD-dependent ring dehydrogenation of precorrin-2 to yield sirohydrochlorin. Finally, it catalyzes the ferrochelation of sirohydrochlorin to yield siroheme.</text>
</comment>
<dbReference type="EC" id="4.99.1.4" evidence="15"/>
<keyword evidence="6 15" id="KW-0949">S-adenosyl-L-methionine</keyword>
<comment type="pathway">
    <text evidence="15">Porphyrin-containing compound metabolism; siroheme biosynthesis; siroheme from sirohydrochlorin: step 1/1.</text>
</comment>
<feature type="active site" description="Proton acceptor" evidence="15 16">
    <location>
        <position position="248"/>
    </location>
</feature>
<dbReference type="CDD" id="cd11642">
    <property type="entry name" value="SUMT"/>
    <property type="match status" value="1"/>
</dbReference>
<dbReference type="GO" id="GO:0051266">
    <property type="term" value="F:sirohydrochlorin ferrochelatase activity"/>
    <property type="evidence" value="ECO:0007669"/>
    <property type="project" value="UniProtKB-EC"/>
</dbReference>
<dbReference type="FunFam" id="3.30.950.10:FF:000001">
    <property type="entry name" value="Siroheme synthase"/>
    <property type="match status" value="1"/>
</dbReference>
<dbReference type="NCBIfam" id="TIGR01470">
    <property type="entry name" value="cysG_Nterm"/>
    <property type="match status" value="1"/>
</dbReference>
<dbReference type="Pfam" id="PF00590">
    <property type="entry name" value="TP_methylase"/>
    <property type="match status" value="1"/>
</dbReference>
<dbReference type="SUPFAM" id="SSF51735">
    <property type="entry name" value="NAD(P)-binding Rossmann-fold domains"/>
    <property type="match status" value="1"/>
</dbReference>
<feature type="domain" description="Sirohaem synthase dimerisation" evidence="19">
    <location>
        <begin position="150"/>
        <end position="207"/>
    </location>
</feature>
<name>B8KRK2_9GAMM</name>
<comment type="catalytic activity">
    <reaction evidence="15">
        <text>uroporphyrinogen III + 2 S-adenosyl-L-methionine = precorrin-2 + 2 S-adenosyl-L-homocysteine + H(+)</text>
        <dbReference type="Rhea" id="RHEA:32459"/>
        <dbReference type="ChEBI" id="CHEBI:15378"/>
        <dbReference type="ChEBI" id="CHEBI:57308"/>
        <dbReference type="ChEBI" id="CHEBI:57856"/>
        <dbReference type="ChEBI" id="CHEBI:58827"/>
        <dbReference type="ChEBI" id="CHEBI:59789"/>
        <dbReference type="EC" id="2.1.1.107"/>
    </reaction>
</comment>
<dbReference type="PIRSF" id="PIRSF036426">
    <property type="entry name" value="Sirohaem_synth"/>
    <property type="match status" value="1"/>
</dbReference>
<dbReference type="NCBIfam" id="NF004790">
    <property type="entry name" value="PRK06136.1"/>
    <property type="match status" value="1"/>
</dbReference>
<comment type="similarity">
    <text evidence="2 17">Belongs to the precorrin methyltransferase family.</text>
</comment>
<dbReference type="Gene3D" id="3.40.1010.10">
    <property type="entry name" value="Cobalt-precorrin-4 Transmethylase, Domain 1"/>
    <property type="match status" value="1"/>
</dbReference>
<protein>
    <recommendedName>
        <fullName evidence="15">Siroheme synthase</fullName>
    </recommendedName>
    <domain>
        <recommendedName>
            <fullName evidence="15">Uroporphyrinogen-III C-methyltransferase</fullName>
            <shortName evidence="15">Urogen III methylase</shortName>
            <ecNumber evidence="15">2.1.1.107</ecNumber>
        </recommendedName>
        <alternativeName>
            <fullName evidence="15">SUMT</fullName>
        </alternativeName>
        <alternativeName>
            <fullName evidence="15">Uroporphyrinogen III methylase</fullName>
            <shortName evidence="15">UROM</shortName>
        </alternativeName>
    </domain>
    <domain>
        <recommendedName>
            <fullName evidence="15">Precorrin-2 dehydrogenase</fullName>
            <ecNumber evidence="15">1.3.1.76</ecNumber>
        </recommendedName>
    </domain>
    <domain>
        <recommendedName>
            <fullName evidence="15">Sirohydrochlorin ferrochelatase</fullName>
            <ecNumber evidence="15">4.99.1.4</ecNumber>
        </recommendedName>
    </domain>
</protein>
<dbReference type="AlphaFoldDB" id="B8KRK2"/>
<dbReference type="NCBIfam" id="TIGR01469">
    <property type="entry name" value="cobA_cysG_Cterm"/>
    <property type="match status" value="1"/>
</dbReference>
<dbReference type="UniPathway" id="UPA00262">
    <property type="reaction ID" value="UER00211"/>
</dbReference>
<feature type="binding site" evidence="15">
    <location>
        <begin position="43"/>
        <end position="44"/>
    </location>
    <ligand>
        <name>NAD(+)</name>
        <dbReference type="ChEBI" id="CHEBI:57540"/>
    </ligand>
</feature>
<accession>B8KRK2</accession>
<feature type="binding site" evidence="15">
    <location>
        <begin position="22"/>
        <end position="23"/>
    </location>
    <ligand>
        <name>NAD(+)</name>
        <dbReference type="ChEBI" id="CHEBI:57540"/>
    </ligand>
</feature>
<keyword evidence="21" id="KW-1185">Reference proteome</keyword>
<comment type="catalytic activity">
    <reaction evidence="13 15">
        <text>precorrin-2 + NAD(+) = sirohydrochlorin + NADH + 2 H(+)</text>
        <dbReference type="Rhea" id="RHEA:15613"/>
        <dbReference type="ChEBI" id="CHEBI:15378"/>
        <dbReference type="ChEBI" id="CHEBI:57540"/>
        <dbReference type="ChEBI" id="CHEBI:57945"/>
        <dbReference type="ChEBI" id="CHEBI:58351"/>
        <dbReference type="ChEBI" id="CHEBI:58827"/>
        <dbReference type="EC" id="1.3.1.76"/>
    </reaction>
</comment>
<dbReference type="Proteomes" id="UP000004699">
    <property type="component" value="Unassembled WGS sequence"/>
</dbReference>
<comment type="pathway">
    <text evidence="14 15">Cofactor biosynthesis; adenosylcobalamin biosynthesis; precorrin-2 from uroporphyrinogen III: step 1/1.</text>
</comment>
<evidence type="ECO:0000256" key="1">
    <source>
        <dbReference type="ARBA" id="ARBA00005010"/>
    </source>
</evidence>
<dbReference type="EMBL" id="DS999411">
    <property type="protein sequence ID" value="EED36254.1"/>
    <property type="molecule type" value="Genomic_DNA"/>
</dbReference>
<dbReference type="Pfam" id="PF10414">
    <property type="entry name" value="CysG_dimeriser"/>
    <property type="match status" value="1"/>
</dbReference>
<dbReference type="eggNOG" id="COG1648">
    <property type="taxonomic scope" value="Bacteria"/>
</dbReference>
<feature type="binding site" evidence="15">
    <location>
        <position position="225"/>
    </location>
    <ligand>
        <name>S-adenosyl-L-methionine</name>
        <dbReference type="ChEBI" id="CHEBI:59789"/>
    </ligand>
</feature>
<evidence type="ECO:0000313" key="20">
    <source>
        <dbReference type="EMBL" id="EED36254.1"/>
    </source>
</evidence>
<evidence type="ECO:0000256" key="5">
    <source>
        <dbReference type="ARBA" id="ARBA00022679"/>
    </source>
</evidence>
<dbReference type="InterPro" id="IPR036291">
    <property type="entry name" value="NAD(P)-bd_dom_sf"/>
</dbReference>
<dbReference type="InterPro" id="IPR006366">
    <property type="entry name" value="CobA/CysG_C"/>
</dbReference>
<dbReference type="Gene3D" id="1.10.8.210">
    <property type="entry name" value="Sirohaem synthase, dimerisation domain"/>
    <property type="match status" value="1"/>
</dbReference>
<dbReference type="GO" id="GO:0043115">
    <property type="term" value="F:precorrin-2 dehydrogenase activity"/>
    <property type="evidence" value="ECO:0007669"/>
    <property type="project" value="UniProtKB-UniRule"/>
</dbReference>
<dbReference type="PANTHER" id="PTHR45790:SF1">
    <property type="entry name" value="SIROHEME SYNTHASE"/>
    <property type="match status" value="1"/>
</dbReference>
<evidence type="ECO:0000256" key="9">
    <source>
        <dbReference type="ARBA" id="ARBA00023239"/>
    </source>
</evidence>
<dbReference type="Gene3D" id="3.30.160.110">
    <property type="entry name" value="Siroheme synthase, domain 2"/>
    <property type="match status" value="1"/>
</dbReference>
<dbReference type="InterPro" id="IPR003043">
    <property type="entry name" value="Uropor_MeTrfase_CS"/>
</dbReference>
<dbReference type="GO" id="GO:0009236">
    <property type="term" value="P:cobalamin biosynthetic process"/>
    <property type="evidence" value="ECO:0007669"/>
    <property type="project" value="UniProtKB-UniRule"/>
</dbReference>
<keyword evidence="3 15" id="KW-0169">Cobalamin biosynthesis</keyword>
<evidence type="ECO:0000259" key="19">
    <source>
        <dbReference type="Pfam" id="PF10414"/>
    </source>
</evidence>
<dbReference type="UniPathway" id="UPA00148">
    <property type="reaction ID" value="UER00211"/>
</dbReference>
<feature type="binding site" evidence="15">
    <location>
        <begin position="331"/>
        <end position="332"/>
    </location>
    <ligand>
        <name>S-adenosyl-L-methionine</name>
        <dbReference type="ChEBI" id="CHEBI:59789"/>
    </ligand>
</feature>
<keyword evidence="4 15" id="KW-0489">Methyltransferase</keyword>
<keyword evidence="5 15" id="KW-0808">Transferase</keyword>
<evidence type="ECO:0000256" key="14">
    <source>
        <dbReference type="ARBA" id="ARBA00060548"/>
    </source>
</evidence>
<dbReference type="InterPro" id="IPR035996">
    <property type="entry name" value="4pyrrol_Methylase_sf"/>
</dbReference>
<feature type="region of interest" description="Precorrin-2 dehydrogenase / sirohydrochlorin ferrochelatase" evidence="15">
    <location>
        <begin position="1"/>
        <end position="203"/>
    </location>
</feature>
<keyword evidence="7 15" id="KW-0560">Oxidoreductase</keyword>
<keyword evidence="9 15" id="KW-0456">Lyase</keyword>
<dbReference type="InterPro" id="IPR019478">
    <property type="entry name" value="Sirohaem_synthase_dimer_dom"/>
</dbReference>
<dbReference type="GO" id="GO:0051287">
    <property type="term" value="F:NAD binding"/>
    <property type="evidence" value="ECO:0007669"/>
    <property type="project" value="InterPro"/>
</dbReference>
<feature type="binding site" evidence="15">
    <location>
        <position position="383"/>
    </location>
    <ligand>
        <name>S-adenosyl-L-methionine</name>
        <dbReference type="ChEBI" id="CHEBI:59789"/>
    </ligand>
</feature>
<dbReference type="eggNOG" id="COG0007">
    <property type="taxonomic scope" value="Bacteria"/>
</dbReference>
<evidence type="ECO:0000256" key="10">
    <source>
        <dbReference type="ARBA" id="ARBA00023244"/>
    </source>
</evidence>
<gene>
    <name evidence="15 20" type="primary">cysG</name>
    <name evidence="20" type="ORF">NOR51B_2203</name>
</gene>
<comment type="catalytic activity">
    <reaction evidence="15">
        <text>siroheme + 2 H(+) = sirohydrochlorin + Fe(2+)</text>
        <dbReference type="Rhea" id="RHEA:24360"/>
        <dbReference type="ChEBI" id="CHEBI:15378"/>
        <dbReference type="ChEBI" id="CHEBI:29033"/>
        <dbReference type="ChEBI" id="CHEBI:58351"/>
        <dbReference type="ChEBI" id="CHEBI:60052"/>
        <dbReference type="EC" id="4.99.1.4"/>
    </reaction>
</comment>
<sequence length="465" mass="50339">MDYLPVCLKLDGEPVLLVGGGEIATRKARLLHRAGAVLTVVAPEVSAELTDLVGDSARVQRTPWSPEKPLDQFRAVIAATNDTAVNAEVSQVCRAANLPVNVVDSPALCSFIIPAIVDRNPLLVGISSSGASPVMARRIRSTLETLYPPGYGAAARFYGEQRDRVSSEIAEEGDRRQFWEAIVDSPITDLLARQEVAEASRRFDRALEDPGALIHGAVYLIGAGPGDPDLMTFKALRLLQRADVVLYDRLIGDGILELARRDADRIYVGKQRSEHAMPQDQINQALVDYARAGKRVARLKGGDPFIFGRGGEEIEGLMKAGIDFEVVPGITAASGAACYGGIPLTHRDHAQSVRFITGHTRNYELNLPWAQFLNPAETLVFYMGLAGLEIICRELMAAGRAGDTPMAVIEKATRPDQRVITGTLSTMHRIVEETQPAAPTLLIIGSVVTLHESLGWFNGTSSDDD</sequence>
<feature type="modified residue" description="Phosphoserine" evidence="15">
    <location>
        <position position="128"/>
    </location>
</feature>
<evidence type="ECO:0000256" key="3">
    <source>
        <dbReference type="ARBA" id="ARBA00022573"/>
    </source>
</evidence>
<dbReference type="InterPro" id="IPR000878">
    <property type="entry name" value="4pyrrol_Mease"/>
</dbReference>
<evidence type="ECO:0000256" key="6">
    <source>
        <dbReference type="ARBA" id="ARBA00022691"/>
    </source>
</evidence>
<dbReference type="NCBIfam" id="NF007922">
    <property type="entry name" value="PRK10637.1"/>
    <property type="match status" value="1"/>
</dbReference>
<dbReference type="HAMAP" id="MF_01646">
    <property type="entry name" value="Siroheme_synth"/>
    <property type="match status" value="1"/>
</dbReference>
<dbReference type="InterPro" id="IPR012409">
    <property type="entry name" value="Sirohaem_synth"/>
</dbReference>
<evidence type="ECO:0000256" key="7">
    <source>
        <dbReference type="ARBA" id="ARBA00023002"/>
    </source>
</evidence>
<dbReference type="InterPro" id="IPR037115">
    <property type="entry name" value="Sirohaem_synt_dimer_dom_sf"/>
</dbReference>
<dbReference type="FunFam" id="3.40.1010.10:FF:000001">
    <property type="entry name" value="Siroheme synthase"/>
    <property type="match status" value="1"/>
</dbReference>
<dbReference type="GO" id="GO:0019354">
    <property type="term" value="P:siroheme biosynthetic process"/>
    <property type="evidence" value="ECO:0007669"/>
    <property type="project" value="UniProtKB-UniRule"/>
</dbReference>
<keyword evidence="11 15" id="KW-0511">Multifunctional enzyme</keyword>
<comment type="similarity">
    <text evidence="15">In the C-terminal section; belongs to the precorrin methyltransferase family.</text>
</comment>
<feature type="domain" description="Tetrapyrrole methylase" evidence="18">
    <location>
        <begin position="218"/>
        <end position="426"/>
    </location>
</feature>
<evidence type="ECO:0000256" key="17">
    <source>
        <dbReference type="RuleBase" id="RU003960"/>
    </source>
</evidence>
<comment type="pathway">
    <text evidence="15">Cofactor biosynthesis; adenosylcobalamin biosynthesis; sirohydrochlorin from precorrin-2: step 1/1.</text>
</comment>
<dbReference type="PANTHER" id="PTHR45790">
    <property type="entry name" value="SIROHEME SYNTHASE-RELATED"/>
    <property type="match status" value="1"/>
</dbReference>
<evidence type="ECO:0000256" key="16">
    <source>
        <dbReference type="PIRSR" id="PIRSR036426-1"/>
    </source>
</evidence>
<dbReference type="OrthoDB" id="9815856at2"/>
<proteinExistence type="inferred from homology"/>
<dbReference type="EC" id="2.1.1.107" evidence="15"/>
<dbReference type="GO" id="GO:0004851">
    <property type="term" value="F:uroporphyrin-III C-methyltransferase activity"/>
    <property type="evidence" value="ECO:0007669"/>
    <property type="project" value="UniProtKB-UniRule"/>
</dbReference>
<dbReference type="RefSeq" id="WP_009020998.1">
    <property type="nucleotide sequence ID" value="NZ_DS999411.1"/>
</dbReference>
<feature type="active site" description="Proton donor" evidence="15 16">
    <location>
        <position position="270"/>
    </location>
</feature>
<keyword evidence="15" id="KW-0597">Phosphoprotein</keyword>
<dbReference type="InterPro" id="IPR006367">
    <property type="entry name" value="Sirohaem_synthase_N"/>
</dbReference>
<evidence type="ECO:0000256" key="13">
    <source>
        <dbReference type="ARBA" id="ARBA00047561"/>
    </source>
</evidence>
<dbReference type="InterPro" id="IPR050161">
    <property type="entry name" value="Siro_Cobalamin_biosynth"/>
</dbReference>
<evidence type="ECO:0000256" key="2">
    <source>
        <dbReference type="ARBA" id="ARBA00005879"/>
    </source>
</evidence>
<comment type="pathway">
    <text evidence="1 15">Porphyrin-containing compound metabolism; siroheme biosynthesis; sirohydrochlorin from precorrin-2: step 1/1.</text>
</comment>
<dbReference type="GO" id="GO:0032259">
    <property type="term" value="P:methylation"/>
    <property type="evidence" value="ECO:0007669"/>
    <property type="project" value="UniProtKB-KW"/>
</dbReference>
<feature type="binding site" evidence="15">
    <location>
        <position position="306"/>
    </location>
    <ligand>
        <name>S-adenosyl-L-methionine</name>
        <dbReference type="ChEBI" id="CHEBI:59789"/>
    </ligand>
</feature>
<dbReference type="InterPro" id="IPR014777">
    <property type="entry name" value="4pyrrole_Mease_sub1"/>
</dbReference>
<dbReference type="STRING" id="565045.NOR51B_2203"/>